<dbReference type="AlphaFoldDB" id="A0A381WZU9"/>
<feature type="non-terminal residue" evidence="1">
    <location>
        <position position="28"/>
    </location>
</feature>
<name>A0A381WZU9_9ZZZZ</name>
<evidence type="ECO:0000313" key="1">
    <source>
        <dbReference type="EMBL" id="SVA57818.1"/>
    </source>
</evidence>
<feature type="non-terminal residue" evidence="1">
    <location>
        <position position="1"/>
    </location>
</feature>
<protein>
    <submittedName>
        <fullName evidence="1">Uncharacterized protein</fullName>
    </submittedName>
</protein>
<reference evidence="1" key="1">
    <citation type="submission" date="2018-05" db="EMBL/GenBank/DDBJ databases">
        <authorList>
            <person name="Lanie J.A."/>
            <person name="Ng W.-L."/>
            <person name="Kazmierczak K.M."/>
            <person name="Andrzejewski T.M."/>
            <person name="Davidsen T.M."/>
            <person name="Wayne K.J."/>
            <person name="Tettelin H."/>
            <person name="Glass J.I."/>
            <person name="Rusch D."/>
            <person name="Podicherti R."/>
            <person name="Tsui H.-C.T."/>
            <person name="Winkler M.E."/>
        </authorList>
    </citation>
    <scope>NUCLEOTIDE SEQUENCE</scope>
</reference>
<sequence>MFVFFLKRSLVISLASLFISGAGTAHGA</sequence>
<organism evidence="1">
    <name type="scientific">marine metagenome</name>
    <dbReference type="NCBI Taxonomy" id="408172"/>
    <lineage>
        <taxon>unclassified sequences</taxon>
        <taxon>metagenomes</taxon>
        <taxon>ecological metagenomes</taxon>
    </lineage>
</organism>
<accession>A0A381WZU9</accession>
<proteinExistence type="predicted"/>
<dbReference type="EMBL" id="UINC01013371">
    <property type="protein sequence ID" value="SVA57818.1"/>
    <property type="molecule type" value="Genomic_DNA"/>
</dbReference>
<gene>
    <name evidence="1" type="ORF">METZ01_LOCUS110672</name>
</gene>